<evidence type="ECO:0000313" key="1">
    <source>
        <dbReference type="EMBL" id="MFI2230076.1"/>
    </source>
</evidence>
<dbReference type="SUPFAM" id="SSF50475">
    <property type="entry name" value="FMN-binding split barrel"/>
    <property type="match status" value="1"/>
</dbReference>
<dbReference type="EMBL" id="JBIRYL010000001">
    <property type="protein sequence ID" value="MFI2230076.1"/>
    <property type="molecule type" value="Genomic_DNA"/>
</dbReference>
<name>A0ABW7VUY8_9NOCA</name>
<dbReference type="EC" id="1.-.-.-" evidence="1"/>
<dbReference type="Gene3D" id="2.30.110.10">
    <property type="entry name" value="Electron Transport, Fmn-binding Protein, Chain A"/>
    <property type="match status" value="1"/>
</dbReference>
<dbReference type="Pfam" id="PF12900">
    <property type="entry name" value="Pyridox_ox_2"/>
    <property type="match status" value="1"/>
</dbReference>
<sequence>MRGPELSPGYGGAARRTVPLERAEALRLLAAAPFGRIVFTADALPAVRPVNHLIGAGGQVIVRTQPFAGLARTALGRPAIVAYHADEIDPVRRIGWSVLVTGPARLVTAAELAAEYTRRLGLWGDPDSGVVIGIEPTLVTGTRLIEEIAV</sequence>
<dbReference type="InterPro" id="IPR024747">
    <property type="entry name" value="Pyridox_Oxase-rel"/>
</dbReference>
<dbReference type="RefSeq" id="WP_397061357.1">
    <property type="nucleotide sequence ID" value="NZ_JBIRYL010000001.1"/>
</dbReference>
<keyword evidence="1" id="KW-0560">Oxidoreductase</keyword>
<dbReference type="InterPro" id="IPR012349">
    <property type="entry name" value="Split_barrel_FMN-bd"/>
</dbReference>
<dbReference type="Proteomes" id="UP001611494">
    <property type="component" value="Unassembled WGS sequence"/>
</dbReference>
<accession>A0ABW7VUY8</accession>
<dbReference type="GO" id="GO:0016491">
    <property type="term" value="F:oxidoreductase activity"/>
    <property type="evidence" value="ECO:0007669"/>
    <property type="project" value="UniProtKB-KW"/>
</dbReference>
<gene>
    <name evidence="1" type="ORF">ACH49Z_09520</name>
</gene>
<proteinExistence type="predicted"/>
<protein>
    <submittedName>
        <fullName evidence="1">Pyridoxamine 5'-phosphate oxidase family protein</fullName>
        <ecNumber evidence="1">1.-.-.-</ecNumber>
    </submittedName>
</protein>
<evidence type="ECO:0000313" key="2">
    <source>
        <dbReference type="Proteomes" id="UP001611494"/>
    </source>
</evidence>
<keyword evidence="2" id="KW-1185">Reference proteome</keyword>
<reference evidence="1 2" key="1">
    <citation type="submission" date="2024-10" db="EMBL/GenBank/DDBJ databases">
        <title>The Natural Products Discovery Center: Release of the First 8490 Sequenced Strains for Exploring Actinobacteria Biosynthetic Diversity.</title>
        <authorList>
            <person name="Kalkreuter E."/>
            <person name="Kautsar S.A."/>
            <person name="Yang D."/>
            <person name="Bader C.D."/>
            <person name="Teijaro C.N."/>
            <person name="Fluegel L."/>
            <person name="Davis C.M."/>
            <person name="Simpson J.R."/>
            <person name="Lauterbach L."/>
            <person name="Steele A.D."/>
            <person name="Gui C."/>
            <person name="Meng S."/>
            <person name="Li G."/>
            <person name="Viehrig K."/>
            <person name="Ye F."/>
            <person name="Su P."/>
            <person name="Kiefer A.F."/>
            <person name="Nichols A."/>
            <person name="Cepeda A.J."/>
            <person name="Yan W."/>
            <person name="Fan B."/>
            <person name="Jiang Y."/>
            <person name="Adhikari A."/>
            <person name="Zheng C.-J."/>
            <person name="Schuster L."/>
            <person name="Cowan T.M."/>
            <person name="Smanski M.J."/>
            <person name="Chevrette M.G."/>
            <person name="De Carvalho L.P.S."/>
            <person name="Shen B."/>
        </authorList>
    </citation>
    <scope>NUCLEOTIDE SEQUENCE [LARGE SCALE GENOMIC DNA]</scope>
    <source>
        <strain evidence="1 2">NPDC019377</strain>
    </source>
</reference>
<comment type="caution">
    <text evidence="1">The sequence shown here is derived from an EMBL/GenBank/DDBJ whole genome shotgun (WGS) entry which is preliminary data.</text>
</comment>
<organism evidence="1 2">
    <name type="scientific">Nocardia testacea</name>
    <dbReference type="NCBI Taxonomy" id="248551"/>
    <lineage>
        <taxon>Bacteria</taxon>
        <taxon>Bacillati</taxon>
        <taxon>Actinomycetota</taxon>
        <taxon>Actinomycetes</taxon>
        <taxon>Mycobacteriales</taxon>
        <taxon>Nocardiaceae</taxon>
        <taxon>Nocardia</taxon>
    </lineage>
</organism>